<protein>
    <submittedName>
        <fullName evidence="2">DUF1344 domain-containing protein</fullName>
    </submittedName>
</protein>
<evidence type="ECO:0000256" key="1">
    <source>
        <dbReference type="SAM" id="SignalP"/>
    </source>
</evidence>
<reference evidence="2 3" key="1">
    <citation type="submission" date="2019-01" db="EMBL/GenBank/DDBJ databases">
        <title>Sinorhodobacter populi sp. nov. isolated from the symptomatic bark tissue of Populus euramericana canker.</title>
        <authorList>
            <person name="Xu G."/>
        </authorList>
    </citation>
    <scope>NUCLEOTIDE SEQUENCE [LARGE SCALE GENOMIC DNA]</scope>
    <source>
        <strain evidence="2 3">CGMCC 1.12963</strain>
    </source>
</reference>
<feature type="chain" id="PRO_5018760733" evidence="1">
    <location>
        <begin position="23"/>
        <end position="88"/>
    </location>
</feature>
<proteinExistence type="predicted"/>
<dbReference type="Proteomes" id="UP000288071">
    <property type="component" value="Unassembled WGS sequence"/>
</dbReference>
<keyword evidence="3" id="KW-1185">Reference proteome</keyword>
<gene>
    <name evidence="2" type="ORF">EOW66_03980</name>
</gene>
<keyword evidence="1" id="KW-0732">Signal</keyword>
<dbReference type="AlphaFoldDB" id="A0A3S3PGY4"/>
<dbReference type="InterPro" id="IPR009780">
    <property type="entry name" value="DUF1344"/>
</dbReference>
<reference evidence="3" key="2">
    <citation type="submission" date="2019-01" db="EMBL/GenBank/DDBJ databases">
        <title>Sinorhodobacter populi sp. nov. isolated from the symptomatic bark tissue of Populus euramericana canker.</title>
        <authorList>
            <person name="Li Y."/>
        </authorList>
    </citation>
    <scope>NUCLEOTIDE SEQUENCE [LARGE SCALE GENOMIC DNA]</scope>
    <source>
        <strain evidence="3">CGMCC 1.12963</strain>
    </source>
</reference>
<accession>A0A3S3PGY4</accession>
<name>A0A3S3PGY4_9RHOB</name>
<sequence length="88" mass="9021">MRSILLPVVTALALGSASLAMAAGATTTDGTITSIDKKAHSVTLSDGSTYSMPKTVKLKAFKVGEKVAVTWEQKGKVNEATALVAVKG</sequence>
<dbReference type="Pfam" id="PF07076">
    <property type="entry name" value="DUF1344"/>
    <property type="match status" value="1"/>
</dbReference>
<feature type="signal peptide" evidence="1">
    <location>
        <begin position="1"/>
        <end position="22"/>
    </location>
</feature>
<evidence type="ECO:0000313" key="3">
    <source>
        <dbReference type="Proteomes" id="UP000288071"/>
    </source>
</evidence>
<evidence type="ECO:0000313" key="2">
    <source>
        <dbReference type="EMBL" id="RWR53783.1"/>
    </source>
</evidence>
<comment type="caution">
    <text evidence="2">The sequence shown here is derived from an EMBL/GenBank/DDBJ whole genome shotgun (WGS) entry which is preliminary data.</text>
</comment>
<dbReference type="EMBL" id="SAVA01000002">
    <property type="protein sequence ID" value="RWR53783.1"/>
    <property type="molecule type" value="Genomic_DNA"/>
</dbReference>
<organism evidence="2 3">
    <name type="scientific">Paenirhodobacter huangdaonensis</name>
    <dbReference type="NCBI Taxonomy" id="2501515"/>
    <lineage>
        <taxon>Bacteria</taxon>
        <taxon>Pseudomonadati</taxon>
        <taxon>Pseudomonadota</taxon>
        <taxon>Alphaproteobacteria</taxon>
        <taxon>Rhodobacterales</taxon>
        <taxon>Rhodobacter group</taxon>
        <taxon>Paenirhodobacter</taxon>
    </lineage>
</organism>
<dbReference type="RefSeq" id="WP_128155013.1">
    <property type="nucleotide sequence ID" value="NZ_JBHSOM010000016.1"/>
</dbReference>